<evidence type="ECO:0000313" key="1">
    <source>
        <dbReference type="EMBL" id="MCG9970892.1"/>
    </source>
</evidence>
<dbReference type="AlphaFoldDB" id="A0A9X2A6V5"/>
<comment type="caution">
    <text evidence="1">The sequence shown here is derived from an EMBL/GenBank/DDBJ whole genome shotgun (WGS) entry which is preliminary data.</text>
</comment>
<protein>
    <submittedName>
        <fullName evidence="1">DUF4270 domain-containing protein</fullName>
    </submittedName>
</protein>
<accession>A0A9X2A6V5</accession>
<gene>
    <name evidence="1" type="ORF">LU635_04515</name>
</gene>
<proteinExistence type="predicted"/>
<evidence type="ECO:0000313" key="2">
    <source>
        <dbReference type="Proteomes" id="UP001139344"/>
    </source>
</evidence>
<dbReference type="RefSeq" id="WP_240096651.1">
    <property type="nucleotide sequence ID" value="NZ_JAJSON010000013.1"/>
</dbReference>
<dbReference type="PROSITE" id="PS51257">
    <property type="entry name" value="PROKAR_LIPOPROTEIN"/>
    <property type="match status" value="1"/>
</dbReference>
<name>A0A9X2A6V5_9FLAO</name>
<dbReference type="InterPro" id="IPR025366">
    <property type="entry name" value="DUF4270"/>
</dbReference>
<reference evidence="1" key="1">
    <citation type="submission" date="2021-12" db="EMBL/GenBank/DDBJ databases">
        <title>Description of Gramella crocea sp. nov., a new bacterium isolated from activated sludge.</title>
        <authorList>
            <person name="Zhang X."/>
        </authorList>
    </citation>
    <scope>NUCLEOTIDE SEQUENCE</scope>
    <source>
        <strain evidence="1">YB25</strain>
    </source>
</reference>
<keyword evidence="2" id="KW-1185">Reference proteome</keyword>
<dbReference type="Proteomes" id="UP001139344">
    <property type="component" value="Unassembled WGS sequence"/>
</dbReference>
<organism evidence="1 2">
    <name type="scientific">Christiangramia crocea</name>
    <dbReference type="NCBI Taxonomy" id="2904124"/>
    <lineage>
        <taxon>Bacteria</taxon>
        <taxon>Pseudomonadati</taxon>
        <taxon>Bacteroidota</taxon>
        <taxon>Flavobacteriia</taxon>
        <taxon>Flavobacteriales</taxon>
        <taxon>Flavobacteriaceae</taxon>
        <taxon>Christiangramia</taxon>
    </lineage>
</organism>
<sequence length="429" mass="48922">MKWRSLIYLILILTAASCSEQDRESSVGDEWINSDTRVLFFDTLTVKSSTLRLDSVVVSGSRRTLIGQYDDPVFGKIRSKSYFQLVPSRYSIDSEAEFDSIAFILRYDKYTSGDTLFSQKYLISKVTEDLEPHDELYYNTSYYSSAADIIADHRFHPRPHSKDSTHISLDNEFGERLFKKLQTKEITDANKFLNEYPGILVEPEVPSTAILGFSKQSYIRIYYTNSGELVNEEETLDLLIISKNTFHNISAGLSTNLLPGLPPQNQSLPSWETGNQSFIQAGSGIATKIEIPHLKSLDDLEGTGNIVEAELKFTLNVSKNKTIRPVNDSLPLLIINQRNEIIGEVLGYHNQQTTARIIKEEYEFSTVEYSVPIKKFIDDKIYEYDGDNWSLLMYAPQINSSVDAYELFAEDAPKEQKMKIEITYAIYDE</sequence>
<dbReference type="Pfam" id="PF14092">
    <property type="entry name" value="DUF4270"/>
    <property type="match status" value="1"/>
</dbReference>
<dbReference type="EMBL" id="JAJSON010000013">
    <property type="protein sequence ID" value="MCG9970892.1"/>
    <property type="molecule type" value="Genomic_DNA"/>
</dbReference>